<feature type="region of interest" description="Disordered" evidence="8">
    <location>
        <begin position="317"/>
        <end position="340"/>
    </location>
</feature>
<dbReference type="OrthoDB" id="16516at2759"/>
<evidence type="ECO:0000256" key="8">
    <source>
        <dbReference type="SAM" id="MobiDB-lite"/>
    </source>
</evidence>
<keyword evidence="11" id="KW-1185">Reference proteome</keyword>
<dbReference type="Gene3D" id="3.30.420.10">
    <property type="entry name" value="Ribonuclease H-like superfamily/Ribonuclease H"/>
    <property type="match status" value="1"/>
</dbReference>
<feature type="domain" description="Exonuclease" evidence="9">
    <location>
        <begin position="137"/>
        <end position="303"/>
    </location>
</feature>
<keyword evidence="5" id="KW-0539">Nucleus</keyword>
<dbReference type="AlphaFoldDB" id="A0A8T2JB09"/>
<dbReference type="FunFam" id="3.30.420.10:FF:000007">
    <property type="entry name" value="Interferon-stimulated exonuclease gene 20"/>
    <property type="match status" value="1"/>
</dbReference>
<keyword evidence="3" id="KW-0378">Hydrolase</keyword>
<dbReference type="InterPro" id="IPR047021">
    <property type="entry name" value="REXO1/3/4-like"/>
</dbReference>
<keyword evidence="4" id="KW-0269">Exonuclease</keyword>
<dbReference type="Pfam" id="PF00929">
    <property type="entry name" value="RNase_T"/>
    <property type="match status" value="1"/>
</dbReference>
<evidence type="ECO:0000256" key="4">
    <source>
        <dbReference type="ARBA" id="ARBA00022839"/>
    </source>
</evidence>
<dbReference type="SMART" id="SM00479">
    <property type="entry name" value="EXOIII"/>
    <property type="match status" value="1"/>
</dbReference>
<dbReference type="PANTHER" id="PTHR12801:SF57">
    <property type="entry name" value="APOPTOSIS-ENHANCING NUCLEASE"/>
    <property type="match status" value="1"/>
</dbReference>
<gene>
    <name evidence="10" type="ORF">GDO86_006423</name>
</gene>
<evidence type="ECO:0000259" key="9">
    <source>
        <dbReference type="SMART" id="SM00479"/>
    </source>
</evidence>
<evidence type="ECO:0000256" key="3">
    <source>
        <dbReference type="ARBA" id="ARBA00022801"/>
    </source>
</evidence>
<dbReference type="GO" id="GO:0003676">
    <property type="term" value="F:nucleic acid binding"/>
    <property type="evidence" value="ECO:0007669"/>
    <property type="project" value="InterPro"/>
</dbReference>
<evidence type="ECO:0000313" key="10">
    <source>
        <dbReference type="EMBL" id="KAG8440668.1"/>
    </source>
</evidence>
<comment type="caution">
    <text evidence="10">The sequence shown here is derived from an EMBL/GenBank/DDBJ whole genome shotgun (WGS) entry which is preliminary data.</text>
</comment>
<evidence type="ECO:0000256" key="6">
    <source>
        <dbReference type="ARBA" id="ARBA00081815"/>
    </source>
</evidence>
<evidence type="ECO:0000256" key="5">
    <source>
        <dbReference type="ARBA" id="ARBA00023242"/>
    </source>
</evidence>
<name>A0A8T2JB09_9PIPI</name>
<keyword evidence="2" id="KW-0540">Nuclease</keyword>
<dbReference type="GO" id="GO:0005730">
    <property type="term" value="C:nucleolus"/>
    <property type="evidence" value="ECO:0007669"/>
    <property type="project" value="UniProtKB-ARBA"/>
</dbReference>
<evidence type="ECO:0000256" key="1">
    <source>
        <dbReference type="ARBA" id="ARBA00004123"/>
    </source>
</evidence>
<dbReference type="GO" id="GO:0004527">
    <property type="term" value="F:exonuclease activity"/>
    <property type="evidence" value="ECO:0007669"/>
    <property type="project" value="UniProtKB-KW"/>
</dbReference>
<reference evidence="10" key="1">
    <citation type="thesis" date="2020" institute="ProQuest LLC" country="789 East Eisenhower Parkway, Ann Arbor, MI, USA">
        <title>Comparative Genomics and Chromosome Evolution.</title>
        <authorList>
            <person name="Mudd A.B."/>
        </authorList>
    </citation>
    <scope>NUCLEOTIDE SEQUENCE</scope>
    <source>
        <strain evidence="10">Female2</strain>
        <tissue evidence="10">Blood</tissue>
    </source>
</reference>
<dbReference type="InterPro" id="IPR036397">
    <property type="entry name" value="RNaseH_sf"/>
</dbReference>
<dbReference type="PANTHER" id="PTHR12801">
    <property type="entry name" value="RNA EXONUCLEASE REXO1 / RECO3 FAMILY MEMBER-RELATED"/>
    <property type="match status" value="1"/>
</dbReference>
<evidence type="ECO:0000256" key="7">
    <source>
        <dbReference type="ARBA" id="ARBA00082963"/>
    </source>
</evidence>
<dbReference type="Proteomes" id="UP000812440">
    <property type="component" value="Chromosome 3"/>
</dbReference>
<sequence>MADTVLNSLFHGFPGSTEFLNSIHKNIPTLLPTVGKTENHRRTRKHLRFLNHKTFLQKVELQRSGHGNPEEEIETPQCSVIKGKELYACESTKDIEKDGQVKAAHKSTFDYDSGLSLAGSTTSSRTSSPVSWLKPDNCVAIDCEMVGTGFGGKISELARCSIVNYRGDVVYDKYVKPKLPITDYRTRWSGITRHHMKSAVPFKSAQREILKLLKGKRVVGHALRHDFKVLKYFHPCSQTRDTSQIPVLKKIAGLPEKPGASLKNLAWNILKKRIQVGSNGHSSVEDAQTALELYKLIEEQWEEELVHSLSIRSATASSSSDHDHYMQDQYWPPELNEQCK</sequence>
<organism evidence="10 11">
    <name type="scientific">Hymenochirus boettgeri</name>
    <name type="common">Congo dwarf clawed frog</name>
    <dbReference type="NCBI Taxonomy" id="247094"/>
    <lineage>
        <taxon>Eukaryota</taxon>
        <taxon>Metazoa</taxon>
        <taxon>Chordata</taxon>
        <taxon>Craniata</taxon>
        <taxon>Vertebrata</taxon>
        <taxon>Euteleostomi</taxon>
        <taxon>Amphibia</taxon>
        <taxon>Batrachia</taxon>
        <taxon>Anura</taxon>
        <taxon>Pipoidea</taxon>
        <taxon>Pipidae</taxon>
        <taxon>Pipinae</taxon>
        <taxon>Hymenochirus</taxon>
    </lineage>
</organism>
<accession>A0A8T2JB09</accession>
<dbReference type="SUPFAM" id="SSF53098">
    <property type="entry name" value="Ribonuclease H-like"/>
    <property type="match status" value="1"/>
</dbReference>
<protein>
    <recommendedName>
        <fullName evidence="6">Exonuclease XPMC2</fullName>
    </recommendedName>
    <alternativeName>
        <fullName evidence="7">Prevents mitotic catastrophe 2 protein</fullName>
    </alternativeName>
</protein>
<dbReference type="InterPro" id="IPR013520">
    <property type="entry name" value="Ribonucl_H"/>
</dbReference>
<dbReference type="InterPro" id="IPR012337">
    <property type="entry name" value="RNaseH-like_sf"/>
</dbReference>
<comment type="subcellular location">
    <subcellularLocation>
        <location evidence="1">Nucleus</location>
    </subcellularLocation>
</comment>
<dbReference type="EMBL" id="JAACNH010000006">
    <property type="protein sequence ID" value="KAG8440668.1"/>
    <property type="molecule type" value="Genomic_DNA"/>
</dbReference>
<evidence type="ECO:0000313" key="11">
    <source>
        <dbReference type="Proteomes" id="UP000812440"/>
    </source>
</evidence>
<evidence type="ECO:0000256" key="2">
    <source>
        <dbReference type="ARBA" id="ARBA00022722"/>
    </source>
</evidence>
<proteinExistence type="predicted"/>